<comment type="caution">
    <text evidence="4">The sequence shown here is derived from an EMBL/GenBank/DDBJ whole genome shotgun (WGS) entry which is preliminary data.</text>
</comment>
<dbReference type="PANTHER" id="PTHR16943:SF8">
    <property type="entry name" value="2-METHYLCITRATE DEHYDRATASE"/>
    <property type="match status" value="1"/>
</dbReference>
<name>A0ABP8H1F6_9BURK</name>
<dbReference type="InterPro" id="IPR042188">
    <property type="entry name" value="MmgE/PrpD_sf_2"/>
</dbReference>
<dbReference type="PANTHER" id="PTHR16943">
    <property type="entry name" value="2-METHYLCITRATE DEHYDRATASE-RELATED"/>
    <property type="match status" value="1"/>
</dbReference>
<dbReference type="InterPro" id="IPR045337">
    <property type="entry name" value="MmgE_PrpD_C"/>
</dbReference>
<evidence type="ECO:0000259" key="3">
    <source>
        <dbReference type="Pfam" id="PF19305"/>
    </source>
</evidence>
<dbReference type="Proteomes" id="UP001501671">
    <property type="component" value="Unassembled WGS sequence"/>
</dbReference>
<dbReference type="EMBL" id="BAABFO010000010">
    <property type="protein sequence ID" value="GAA4333011.1"/>
    <property type="molecule type" value="Genomic_DNA"/>
</dbReference>
<dbReference type="RefSeq" id="WP_345249624.1">
    <property type="nucleotide sequence ID" value="NZ_BAABFO010000010.1"/>
</dbReference>
<proteinExistence type="inferred from homology"/>
<gene>
    <name evidence="4" type="ORF">GCM10023144_23760</name>
</gene>
<dbReference type="InterPro" id="IPR005656">
    <property type="entry name" value="MmgE_PrpD"/>
</dbReference>
<dbReference type="InterPro" id="IPR036148">
    <property type="entry name" value="MmgE/PrpD_sf"/>
</dbReference>
<dbReference type="Gene3D" id="3.30.1330.120">
    <property type="entry name" value="2-methylcitrate dehydratase PrpD"/>
    <property type="match status" value="1"/>
</dbReference>
<protein>
    <submittedName>
        <fullName evidence="4">MmgE/PrpD family protein</fullName>
    </submittedName>
</protein>
<dbReference type="SUPFAM" id="SSF103378">
    <property type="entry name" value="2-methylcitrate dehydratase PrpD"/>
    <property type="match status" value="1"/>
</dbReference>
<organism evidence="4 5">
    <name type="scientific">Pigmentiphaga soli</name>
    <dbReference type="NCBI Taxonomy" id="1007095"/>
    <lineage>
        <taxon>Bacteria</taxon>
        <taxon>Pseudomonadati</taxon>
        <taxon>Pseudomonadota</taxon>
        <taxon>Betaproteobacteria</taxon>
        <taxon>Burkholderiales</taxon>
        <taxon>Alcaligenaceae</taxon>
        <taxon>Pigmentiphaga</taxon>
    </lineage>
</organism>
<accession>A0ABP8H1F6</accession>
<feature type="domain" description="MmgE/PrpD N-terminal" evidence="2">
    <location>
        <begin position="5"/>
        <end position="244"/>
    </location>
</feature>
<dbReference type="InterPro" id="IPR045336">
    <property type="entry name" value="MmgE_PrpD_N"/>
</dbReference>
<dbReference type="Pfam" id="PF03972">
    <property type="entry name" value="MmgE_PrpD_N"/>
    <property type="match status" value="1"/>
</dbReference>
<dbReference type="Pfam" id="PF19305">
    <property type="entry name" value="MmgE_PrpD_C"/>
    <property type="match status" value="1"/>
</dbReference>
<reference evidence="5" key="1">
    <citation type="journal article" date="2019" name="Int. J. Syst. Evol. Microbiol.">
        <title>The Global Catalogue of Microorganisms (GCM) 10K type strain sequencing project: providing services to taxonomists for standard genome sequencing and annotation.</title>
        <authorList>
            <consortium name="The Broad Institute Genomics Platform"/>
            <consortium name="The Broad Institute Genome Sequencing Center for Infectious Disease"/>
            <person name="Wu L."/>
            <person name="Ma J."/>
        </authorList>
    </citation>
    <scope>NUCLEOTIDE SEQUENCE [LARGE SCALE GENOMIC DNA]</scope>
    <source>
        <strain evidence="5">JCM 17666</strain>
    </source>
</reference>
<feature type="domain" description="MmgE/PrpD C-terminal" evidence="3">
    <location>
        <begin position="278"/>
        <end position="451"/>
    </location>
</feature>
<evidence type="ECO:0000313" key="4">
    <source>
        <dbReference type="EMBL" id="GAA4333011.1"/>
    </source>
</evidence>
<dbReference type="InterPro" id="IPR042183">
    <property type="entry name" value="MmgE/PrpD_sf_1"/>
</dbReference>
<dbReference type="Gene3D" id="1.10.4100.10">
    <property type="entry name" value="2-methylcitrate dehydratase PrpD"/>
    <property type="match status" value="1"/>
</dbReference>
<sequence>MSVTRQFADFALSASYADLPAAVRHSAKLLMLDTLGCALGALGTTPGLAVRRIAHQSGSGPATVLGTGHKAPVATAAWANGRLGNVLDMDECYKVQGHHAQAALGAALALGEEGRRSGCDVLMAFTMGFEAGVRLGNFLSPRVTVDDRGRTRGWTGLVGPGQGVHAACAAASRLLGASAGELADAFGMCAQYMVGRDWSRQWGRDPDLGTLKYADTGWNAQGGLMAAWHAREGLRGIRDIFDTDSYAQVFQGVLLDPAALLRDAGSRWYLPETSIKFWPCCRWIHYALTAFDHIVREHGLAADEIGKVELRSFPMIPYPRFGASDDPPNLVAASFSFAHAAAMVALGVPAGPQWFADDSLHGEAARAMRAKVGLGDDERGYDPRAWGLEQGELKVPSHAIVHARGKVFEATGDYALGDSWEGAPRYGQADVIAKFRRLAKTLAPLSDRWEQRIDRMVETVLAVDELDDVRELTAALSLEG</sequence>
<keyword evidence="5" id="KW-1185">Reference proteome</keyword>
<evidence type="ECO:0000259" key="2">
    <source>
        <dbReference type="Pfam" id="PF03972"/>
    </source>
</evidence>
<comment type="similarity">
    <text evidence="1">Belongs to the PrpD family.</text>
</comment>
<evidence type="ECO:0000256" key="1">
    <source>
        <dbReference type="ARBA" id="ARBA00006174"/>
    </source>
</evidence>
<evidence type="ECO:0000313" key="5">
    <source>
        <dbReference type="Proteomes" id="UP001501671"/>
    </source>
</evidence>